<name>A0ABV3HGW6_9ACTN</name>
<dbReference type="EMBL" id="JBFARM010000015">
    <property type="protein sequence ID" value="MEV4291708.1"/>
    <property type="molecule type" value="Genomic_DNA"/>
</dbReference>
<accession>A0ABV3HGW6</accession>
<gene>
    <name evidence="2" type="ORF">AB0K40_39900</name>
</gene>
<feature type="compositionally biased region" description="Low complexity" evidence="1">
    <location>
        <begin position="20"/>
        <end position="36"/>
    </location>
</feature>
<reference evidence="2 3" key="1">
    <citation type="submission" date="2024-06" db="EMBL/GenBank/DDBJ databases">
        <title>The Natural Products Discovery Center: Release of the First 8490 Sequenced Strains for Exploring Actinobacteria Biosynthetic Diversity.</title>
        <authorList>
            <person name="Kalkreuter E."/>
            <person name="Kautsar S.A."/>
            <person name="Yang D."/>
            <person name="Bader C.D."/>
            <person name="Teijaro C.N."/>
            <person name="Fluegel L."/>
            <person name="Davis C.M."/>
            <person name="Simpson J.R."/>
            <person name="Lauterbach L."/>
            <person name="Steele A.D."/>
            <person name="Gui C."/>
            <person name="Meng S."/>
            <person name="Li G."/>
            <person name="Viehrig K."/>
            <person name="Ye F."/>
            <person name="Su P."/>
            <person name="Kiefer A.F."/>
            <person name="Nichols A."/>
            <person name="Cepeda A.J."/>
            <person name="Yan W."/>
            <person name="Fan B."/>
            <person name="Jiang Y."/>
            <person name="Adhikari A."/>
            <person name="Zheng C.-J."/>
            <person name="Schuster L."/>
            <person name="Cowan T.M."/>
            <person name="Smanski M.J."/>
            <person name="Chevrette M.G."/>
            <person name="De Carvalho L.P.S."/>
            <person name="Shen B."/>
        </authorList>
    </citation>
    <scope>NUCLEOTIDE SEQUENCE [LARGE SCALE GENOMIC DNA]</scope>
    <source>
        <strain evidence="2 3">NPDC049574</strain>
    </source>
</reference>
<protein>
    <submittedName>
        <fullName evidence="2">Uncharacterized protein</fullName>
    </submittedName>
</protein>
<dbReference type="Proteomes" id="UP001552427">
    <property type="component" value="Unassembled WGS sequence"/>
</dbReference>
<dbReference type="RefSeq" id="WP_364460717.1">
    <property type="nucleotide sequence ID" value="NZ_JBFARM010000015.1"/>
</dbReference>
<evidence type="ECO:0000313" key="2">
    <source>
        <dbReference type="EMBL" id="MEV4291708.1"/>
    </source>
</evidence>
<evidence type="ECO:0000313" key="3">
    <source>
        <dbReference type="Proteomes" id="UP001552427"/>
    </source>
</evidence>
<proteinExistence type="predicted"/>
<comment type="caution">
    <text evidence="2">The sequence shown here is derived from an EMBL/GenBank/DDBJ whole genome shotgun (WGS) entry which is preliminary data.</text>
</comment>
<feature type="region of interest" description="Disordered" evidence="1">
    <location>
        <begin position="1"/>
        <end position="39"/>
    </location>
</feature>
<keyword evidence="3" id="KW-1185">Reference proteome</keyword>
<evidence type="ECO:0000256" key="1">
    <source>
        <dbReference type="SAM" id="MobiDB-lite"/>
    </source>
</evidence>
<organism evidence="2 3">
    <name type="scientific">Nonomuraea bangladeshensis</name>
    <dbReference type="NCBI Taxonomy" id="404385"/>
    <lineage>
        <taxon>Bacteria</taxon>
        <taxon>Bacillati</taxon>
        <taxon>Actinomycetota</taxon>
        <taxon>Actinomycetes</taxon>
        <taxon>Streptosporangiales</taxon>
        <taxon>Streptosporangiaceae</taxon>
        <taxon>Nonomuraea</taxon>
    </lineage>
</organism>
<sequence length="72" mass="7507">MPGVTDLHRYGHGLSRVGQSPAALRLSSRSRSAPPRAYKRVRGTTLAEGGRMVGDKLIADIESGGMAGLSTA</sequence>